<protein>
    <submittedName>
        <fullName evidence="1">Uncharacterized protein</fullName>
    </submittedName>
</protein>
<keyword evidence="2" id="KW-1185">Reference proteome</keyword>
<evidence type="ECO:0000313" key="2">
    <source>
        <dbReference type="Proteomes" id="UP000198623"/>
    </source>
</evidence>
<dbReference type="Proteomes" id="UP000198623">
    <property type="component" value="Unassembled WGS sequence"/>
</dbReference>
<organism evidence="1 2">
    <name type="scientific">Neptunomonas qingdaonensis</name>
    <dbReference type="NCBI Taxonomy" id="1045558"/>
    <lineage>
        <taxon>Bacteria</taxon>
        <taxon>Pseudomonadati</taxon>
        <taxon>Pseudomonadota</taxon>
        <taxon>Gammaproteobacteria</taxon>
        <taxon>Oceanospirillales</taxon>
        <taxon>Oceanospirillaceae</taxon>
        <taxon>Neptunomonas</taxon>
    </lineage>
</organism>
<accession>A0A1I2S663</accession>
<dbReference type="RefSeq" id="WP_090728303.1">
    <property type="nucleotide sequence ID" value="NZ_FOOU01000007.1"/>
</dbReference>
<evidence type="ECO:0000313" key="1">
    <source>
        <dbReference type="EMBL" id="SFG47209.1"/>
    </source>
</evidence>
<dbReference type="AlphaFoldDB" id="A0A1I2S663"/>
<gene>
    <name evidence="1" type="ORF">SAMN05216175_10791</name>
</gene>
<name>A0A1I2S663_9GAMM</name>
<proteinExistence type="predicted"/>
<reference evidence="2" key="1">
    <citation type="submission" date="2016-10" db="EMBL/GenBank/DDBJ databases">
        <authorList>
            <person name="Varghese N."/>
            <person name="Submissions S."/>
        </authorList>
    </citation>
    <scope>NUCLEOTIDE SEQUENCE [LARGE SCALE GENOMIC DNA]</scope>
    <source>
        <strain evidence="2">CGMCC 1.10971</strain>
    </source>
</reference>
<sequence length="215" mass="24034">MFAIDSINSAEEILASIYKERMTNNKTTEKGSVFRGPVGLFLIREDGANGSKLAREVMSSFEYWNSRTAHYFDGIFLGWGYDAGPAYMEDSYIACISDLEARLNWRENGGSHLIIVDYVFDINKGTGTFDFSQAIPLNITTLLLKNEWTQLSELIVSGLLAPIKAGQAGDTWEISDYIAALKLRDIFWKALVKKVGLLLGGVDVVKDYAVRDLRK</sequence>
<dbReference type="EMBL" id="FOOU01000007">
    <property type="protein sequence ID" value="SFG47209.1"/>
    <property type="molecule type" value="Genomic_DNA"/>
</dbReference>